<dbReference type="EMBL" id="JACQCQ010000013">
    <property type="protein sequence ID" value="MBI3627899.1"/>
    <property type="molecule type" value="Genomic_DNA"/>
</dbReference>
<name>A0A9D6LNW6_9BACT</name>
<reference evidence="2" key="1">
    <citation type="submission" date="2020-07" db="EMBL/GenBank/DDBJ databases">
        <title>Huge and variable diversity of episymbiotic CPR bacteria and DPANN archaea in groundwater ecosystems.</title>
        <authorList>
            <person name="He C.Y."/>
            <person name="Keren R."/>
            <person name="Whittaker M."/>
            <person name="Farag I.F."/>
            <person name="Doudna J."/>
            <person name="Cate J.H.D."/>
            <person name="Banfield J.F."/>
        </authorList>
    </citation>
    <scope>NUCLEOTIDE SEQUENCE</scope>
    <source>
        <strain evidence="2">NC_groundwater_972_Pr1_S-0.2um_49_27</strain>
    </source>
</reference>
<accession>A0A9D6LNW6</accession>
<dbReference type="SUPFAM" id="SSF50939">
    <property type="entry name" value="Sialidases"/>
    <property type="match status" value="1"/>
</dbReference>
<keyword evidence="1" id="KW-0812">Transmembrane</keyword>
<proteinExistence type="predicted"/>
<dbReference type="InterPro" id="IPR015943">
    <property type="entry name" value="WD40/YVTN_repeat-like_dom_sf"/>
</dbReference>
<evidence type="ECO:0000256" key="1">
    <source>
        <dbReference type="SAM" id="Phobius"/>
    </source>
</evidence>
<gene>
    <name evidence="2" type="ORF">HY220_04140</name>
</gene>
<evidence type="ECO:0000313" key="3">
    <source>
        <dbReference type="Proteomes" id="UP000808388"/>
    </source>
</evidence>
<dbReference type="SUPFAM" id="SSF110296">
    <property type="entry name" value="Oligoxyloglucan reducing end-specific cellobiohydrolase"/>
    <property type="match status" value="1"/>
</dbReference>
<dbReference type="PANTHER" id="PTHR43739:SF5">
    <property type="entry name" value="EXO-ALPHA-SIALIDASE"/>
    <property type="match status" value="1"/>
</dbReference>
<protein>
    <recommendedName>
        <fullName evidence="4">Photosynthesis system II assembly factor Ycf48/Hcf136-like domain-containing protein</fullName>
    </recommendedName>
</protein>
<dbReference type="PANTHER" id="PTHR43739">
    <property type="entry name" value="XYLOGLUCANASE (EUROFUNG)"/>
    <property type="match status" value="1"/>
</dbReference>
<evidence type="ECO:0008006" key="4">
    <source>
        <dbReference type="Google" id="ProtNLM"/>
    </source>
</evidence>
<dbReference type="CDD" id="cd15482">
    <property type="entry name" value="Sialidase_non-viral"/>
    <property type="match status" value="1"/>
</dbReference>
<keyword evidence="1" id="KW-0472">Membrane</keyword>
<dbReference type="Pfam" id="PF15899">
    <property type="entry name" value="BNR_6"/>
    <property type="match status" value="1"/>
</dbReference>
<dbReference type="InterPro" id="IPR052025">
    <property type="entry name" value="Xyloglucanase_GH74"/>
</dbReference>
<dbReference type="InterPro" id="IPR002860">
    <property type="entry name" value="BNR_rpt"/>
</dbReference>
<dbReference type="AlphaFoldDB" id="A0A9D6LNW6"/>
<evidence type="ECO:0000313" key="2">
    <source>
        <dbReference type="EMBL" id="MBI3627899.1"/>
    </source>
</evidence>
<dbReference type="InterPro" id="IPR036278">
    <property type="entry name" value="Sialidase_sf"/>
</dbReference>
<dbReference type="GO" id="GO:0010411">
    <property type="term" value="P:xyloglucan metabolic process"/>
    <property type="evidence" value="ECO:0007669"/>
    <property type="project" value="TreeGrafter"/>
</dbReference>
<dbReference type="Gene3D" id="2.130.10.10">
    <property type="entry name" value="YVTN repeat-like/Quinoprotein amine dehydrogenase"/>
    <property type="match status" value="3"/>
</dbReference>
<keyword evidence="1" id="KW-1133">Transmembrane helix</keyword>
<dbReference type="Proteomes" id="UP000808388">
    <property type="component" value="Unassembled WGS sequence"/>
</dbReference>
<comment type="caution">
    <text evidence="2">The sequence shown here is derived from an EMBL/GenBank/DDBJ whole genome shotgun (WGS) entry which is preliminary data.</text>
</comment>
<feature type="transmembrane region" description="Helical" evidence="1">
    <location>
        <begin position="5"/>
        <end position="25"/>
    </location>
</feature>
<organism evidence="2 3">
    <name type="scientific">Candidatus Sungiibacteriota bacterium</name>
    <dbReference type="NCBI Taxonomy" id="2750080"/>
    <lineage>
        <taxon>Bacteria</taxon>
        <taxon>Candidatus Sungiibacteriota</taxon>
    </lineage>
</organism>
<sequence length="357" mass="38764">MKFSYLLVILAMLVLIFGIILPFFIGTNKNPTSATTGIFKSTDGGSSWALSVRSSEIGIALPAHILSFEFNRKNPNIIYLGTKGGSLWVSKNAGATWARVIDAKENVSKSAEVYSIATSAKDEKLIYLSVYQNNKGEVLKSVDGGITFDLVYFVPILKYGVFGAAINPENESRVHIATGEGGFLTSSDAGKTWKVDKWFPDGLISLIQNPARGSELFVLTPHGELYRTEDEGASWTRLTPGYASFSNAASITDIRLDQNNPSTIYISSEFGLLRSVDSGTTWKEVPLIIPPKGLSIQSVAVNTKNSREIYAAAGNSIYVSEDFGENWRAMPMNVTASIAALRIKPDNPNIIFAVVGK</sequence>